<feature type="modified residue" description="4-aspartylphosphate" evidence="15">
    <location>
        <position position="1228"/>
    </location>
</feature>
<dbReference type="Gene3D" id="3.30.565.10">
    <property type="entry name" value="Histidine kinase-like ATPase, C-terminal domain"/>
    <property type="match status" value="1"/>
</dbReference>
<evidence type="ECO:0000256" key="5">
    <source>
        <dbReference type="ARBA" id="ARBA00022679"/>
    </source>
</evidence>
<feature type="domain" description="PAS" evidence="19">
    <location>
        <begin position="247"/>
        <end position="300"/>
    </location>
</feature>
<comment type="catalytic activity">
    <reaction evidence="1">
        <text>ATP + protein L-histidine = ADP + protein N-phospho-L-histidine.</text>
        <dbReference type="EC" id="2.7.13.3"/>
    </reaction>
</comment>
<dbReference type="Pfam" id="PF00072">
    <property type="entry name" value="Response_reg"/>
    <property type="match status" value="2"/>
</dbReference>
<dbReference type="NCBIfam" id="TIGR00229">
    <property type="entry name" value="sensory_box"/>
    <property type="match status" value="1"/>
</dbReference>
<dbReference type="Gene3D" id="3.40.50.2300">
    <property type="match status" value="2"/>
</dbReference>
<comment type="caution">
    <text evidence="21">The sequence shown here is derived from an EMBL/GenBank/DDBJ whole genome shotgun (WGS) entry which is preliminary data.</text>
</comment>
<dbReference type="InterPro" id="IPR005467">
    <property type="entry name" value="His_kinase_dom"/>
</dbReference>
<dbReference type="InterPro" id="IPR036890">
    <property type="entry name" value="HATPase_C_sf"/>
</dbReference>
<keyword evidence="6 16" id="KW-0812">Transmembrane</keyword>
<comment type="subcellular location">
    <subcellularLocation>
        <location evidence="2">Membrane</location>
        <topology evidence="2">Multi-pass membrane protein</topology>
    </subcellularLocation>
</comment>
<dbReference type="SMART" id="SM00387">
    <property type="entry name" value="HATPase_c"/>
    <property type="match status" value="1"/>
</dbReference>
<dbReference type="SMART" id="SM00086">
    <property type="entry name" value="PAC"/>
    <property type="match status" value="3"/>
</dbReference>
<proteinExistence type="predicted"/>
<feature type="domain" description="Response regulatory" evidence="18">
    <location>
        <begin position="1023"/>
        <end position="1143"/>
    </location>
</feature>
<dbReference type="InterPro" id="IPR003018">
    <property type="entry name" value="GAF"/>
</dbReference>
<dbReference type="FunFam" id="1.10.287.130:FF:000002">
    <property type="entry name" value="Two-component osmosensing histidine kinase"/>
    <property type="match status" value="1"/>
</dbReference>
<dbReference type="EMBL" id="SAWY01000005">
    <property type="protein sequence ID" value="TPH18129.1"/>
    <property type="molecule type" value="Genomic_DNA"/>
</dbReference>
<dbReference type="InterPro" id="IPR029095">
    <property type="entry name" value="NarX-like_N"/>
</dbReference>
<dbReference type="SMART" id="SM00448">
    <property type="entry name" value="REC"/>
    <property type="match status" value="2"/>
</dbReference>
<dbReference type="InterPro" id="IPR000014">
    <property type="entry name" value="PAS"/>
</dbReference>
<feature type="domain" description="PAC" evidence="20">
    <location>
        <begin position="715"/>
        <end position="767"/>
    </location>
</feature>
<feature type="domain" description="PAC" evidence="20">
    <location>
        <begin position="588"/>
        <end position="639"/>
    </location>
</feature>
<dbReference type="PROSITE" id="PS50112">
    <property type="entry name" value="PAS"/>
    <property type="match status" value="2"/>
</dbReference>
<dbReference type="FunFam" id="3.30.565.10:FF:000010">
    <property type="entry name" value="Sensor histidine kinase RcsC"/>
    <property type="match status" value="1"/>
</dbReference>
<dbReference type="InterPro" id="IPR001789">
    <property type="entry name" value="Sig_transdc_resp-reg_receiver"/>
</dbReference>
<keyword evidence="9" id="KW-0067">ATP-binding</keyword>
<dbReference type="CDD" id="cd16922">
    <property type="entry name" value="HATPase_EvgS-ArcB-TorS-like"/>
    <property type="match status" value="1"/>
</dbReference>
<dbReference type="SUPFAM" id="SSF52172">
    <property type="entry name" value="CheY-like"/>
    <property type="match status" value="2"/>
</dbReference>
<dbReference type="Gene3D" id="1.10.287.130">
    <property type="match status" value="1"/>
</dbReference>
<evidence type="ECO:0000256" key="9">
    <source>
        <dbReference type="ARBA" id="ARBA00022840"/>
    </source>
</evidence>
<keyword evidence="5" id="KW-0808">Transferase</keyword>
<dbReference type="InterPro" id="IPR035965">
    <property type="entry name" value="PAS-like_dom_sf"/>
</dbReference>
<dbReference type="InterPro" id="IPR003594">
    <property type="entry name" value="HATPase_dom"/>
</dbReference>
<keyword evidence="8" id="KW-0418">Kinase</keyword>
<protein>
    <recommendedName>
        <fullName evidence="14">Sensory/regulatory protein RpfC</fullName>
        <ecNumber evidence="3">2.7.13.3</ecNumber>
    </recommendedName>
</protein>
<evidence type="ECO:0000256" key="7">
    <source>
        <dbReference type="ARBA" id="ARBA00022741"/>
    </source>
</evidence>
<dbReference type="CDD" id="cd00130">
    <property type="entry name" value="PAS"/>
    <property type="match status" value="2"/>
</dbReference>
<dbReference type="SUPFAM" id="SSF55785">
    <property type="entry name" value="PYP-like sensor domain (PAS domain)"/>
    <property type="match status" value="3"/>
</dbReference>
<dbReference type="SMART" id="SM00091">
    <property type="entry name" value="PAS"/>
    <property type="match status" value="2"/>
</dbReference>
<evidence type="ECO:0000256" key="6">
    <source>
        <dbReference type="ARBA" id="ARBA00022692"/>
    </source>
</evidence>
<keyword evidence="10 16" id="KW-1133">Transmembrane helix</keyword>
<keyword evidence="7" id="KW-0547">Nucleotide-binding</keyword>
<dbReference type="GO" id="GO:0016020">
    <property type="term" value="C:membrane"/>
    <property type="evidence" value="ECO:0007669"/>
    <property type="project" value="UniProtKB-SubCell"/>
</dbReference>
<evidence type="ECO:0000259" key="20">
    <source>
        <dbReference type="PROSITE" id="PS50113"/>
    </source>
</evidence>
<dbReference type="SUPFAM" id="SSF55781">
    <property type="entry name" value="GAF domain-like"/>
    <property type="match status" value="1"/>
</dbReference>
<feature type="domain" description="Histidine kinase" evidence="17">
    <location>
        <begin position="785"/>
        <end position="1006"/>
    </location>
</feature>
<dbReference type="InterPro" id="IPR011006">
    <property type="entry name" value="CheY-like_superfamily"/>
</dbReference>
<feature type="domain" description="Response regulatory" evidence="18">
    <location>
        <begin position="1174"/>
        <end position="1298"/>
    </location>
</feature>
<dbReference type="OrthoDB" id="9810730at2"/>
<dbReference type="Pfam" id="PF00512">
    <property type="entry name" value="HisKA"/>
    <property type="match status" value="1"/>
</dbReference>
<evidence type="ECO:0000256" key="13">
    <source>
        <dbReference type="ARBA" id="ARBA00064003"/>
    </source>
</evidence>
<dbReference type="SMART" id="SM00065">
    <property type="entry name" value="GAF"/>
    <property type="match status" value="1"/>
</dbReference>
<evidence type="ECO:0000256" key="8">
    <source>
        <dbReference type="ARBA" id="ARBA00022777"/>
    </source>
</evidence>
<dbReference type="RefSeq" id="WP_140601810.1">
    <property type="nucleotide sequence ID" value="NZ_SAWY01000005.1"/>
</dbReference>
<dbReference type="GO" id="GO:0005524">
    <property type="term" value="F:ATP binding"/>
    <property type="evidence" value="ECO:0007669"/>
    <property type="project" value="UniProtKB-KW"/>
</dbReference>
<feature type="domain" description="PAC" evidence="20">
    <location>
        <begin position="300"/>
        <end position="354"/>
    </location>
</feature>
<dbReference type="Pfam" id="PF01590">
    <property type="entry name" value="GAF"/>
    <property type="match status" value="1"/>
</dbReference>
<dbReference type="Pfam" id="PF08447">
    <property type="entry name" value="PAS_3"/>
    <property type="match status" value="1"/>
</dbReference>
<dbReference type="Pfam" id="PF13675">
    <property type="entry name" value="PilJ"/>
    <property type="match status" value="1"/>
</dbReference>
<keyword evidence="22" id="KW-1185">Reference proteome</keyword>
<evidence type="ECO:0000256" key="1">
    <source>
        <dbReference type="ARBA" id="ARBA00000085"/>
    </source>
</evidence>
<comment type="subunit">
    <text evidence="13">At low DSF concentrations, interacts with RpfF.</text>
</comment>
<dbReference type="SUPFAM" id="SSF47384">
    <property type="entry name" value="Homodimeric domain of signal transducing histidine kinase"/>
    <property type="match status" value="1"/>
</dbReference>
<evidence type="ECO:0000313" key="22">
    <source>
        <dbReference type="Proteomes" id="UP000315303"/>
    </source>
</evidence>
<evidence type="ECO:0000259" key="18">
    <source>
        <dbReference type="PROSITE" id="PS50110"/>
    </source>
</evidence>
<evidence type="ECO:0000256" key="11">
    <source>
        <dbReference type="ARBA" id="ARBA00023012"/>
    </source>
</evidence>
<dbReference type="InterPro" id="IPR001610">
    <property type="entry name" value="PAC"/>
</dbReference>
<dbReference type="PROSITE" id="PS50113">
    <property type="entry name" value="PAC"/>
    <property type="match status" value="3"/>
</dbReference>
<evidence type="ECO:0000256" key="3">
    <source>
        <dbReference type="ARBA" id="ARBA00012438"/>
    </source>
</evidence>
<dbReference type="InterPro" id="IPR036097">
    <property type="entry name" value="HisK_dim/P_sf"/>
</dbReference>
<keyword evidence="12 16" id="KW-0472">Membrane</keyword>
<feature type="domain" description="PAS" evidence="19">
    <location>
        <begin position="640"/>
        <end position="712"/>
    </location>
</feature>
<dbReference type="CDD" id="cd00082">
    <property type="entry name" value="HisKA"/>
    <property type="match status" value="1"/>
</dbReference>
<feature type="modified residue" description="4-aspartylphosphate" evidence="15">
    <location>
        <position position="1076"/>
    </location>
</feature>
<dbReference type="PRINTS" id="PR00344">
    <property type="entry name" value="BCTRLSENSOR"/>
</dbReference>
<evidence type="ECO:0000256" key="16">
    <source>
        <dbReference type="SAM" id="Phobius"/>
    </source>
</evidence>
<organism evidence="21 22">
    <name type="scientific">Litorilituus lipolyticus</name>
    <dbReference type="NCBI Taxonomy" id="2491017"/>
    <lineage>
        <taxon>Bacteria</taxon>
        <taxon>Pseudomonadati</taxon>
        <taxon>Pseudomonadota</taxon>
        <taxon>Gammaproteobacteria</taxon>
        <taxon>Alteromonadales</taxon>
        <taxon>Colwelliaceae</taxon>
        <taxon>Litorilituus</taxon>
    </lineage>
</organism>
<dbReference type="Pfam" id="PF13426">
    <property type="entry name" value="PAS_9"/>
    <property type="match status" value="1"/>
</dbReference>
<evidence type="ECO:0000259" key="19">
    <source>
        <dbReference type="PROSITE" id="PS50112"/>
    </source>
</evidence>
<dbReference type="PROSITE" id="PS50109">
    <property type="entry name" value="HIS_KIN"/>
    <property type="match status" value="1"/>
</dbReference>
<keyword evidence="11" id="KW-0902">Two-component regulatory system</keyword>
<dbReference type="Gene3D" id="2.10.70.100">
    <property type="match status" value="1"/>
</dbReference>
<name>A0A502L577_9GAMM</name>
<evidence type="ECO:0000313" key="21">
    <source>
        <dbReference type="EMBL" id="TPH18129.1"/>
    </source>
</evidence>
<dbReference type="PANTHER" id="PTHR45339">
    <property type="entry name" value="HYBRID SIGNAL TRANSDUCTION HISTIDINE KINASE J"/>
    <property type="match status" value="1"/>
</dbReference>
<evidence type="ECO:0000256" key="10">
    <source>
        <dbReference type="ARBA" id="ARBA00022989"/>
    </source>
</evidence>
<gene>
    <name evidence="21" type="ORF">EPA86_03175</name>
</gene>
<dbReference type="GO" id="GO:0000155">
    <property type="term" value="F:phosphorelay sensor kinase activity"/>
    <property type="evidence" value="ECO:0007669"/>
    <property type="project" value="InterPro"/>
</dbReference>
<dbReference type="Gene3D" id="3.30.450.40">
    <property type="match status" value="1"/>
</dbReference>
<dbReference type="Pfam" id="PF02518">
    <property type="entry name" value="HATPase_c"/>
    <property type="match status" value="1"/>
</dbReference>
<feature type="transmembrane region" description="Helical" evidence="16">
    <location>
        <begin position="190"/>
        <end position="208"/>
    </location>
</feature>
<evidence type="ECO:0000259" key="17">
    <source>
        <dbReference type="PROSITE" id="PS50109"/>
    </source>
</evidence>
<dbReference type="CDD" id="cd17546">
    <property type="entry name" value="REC_hyHK_CKI1_RcsC-like"/>
    <property type="match status" value="2"/>
</dbReference>
<dbReference type="PANTHER" id="PTHR45339:SF5">
    <property type="entry name" value="HISTIDINE KINASE"/>
    <property type="match status" value="1"/>
</dbReference>
<evidence type="ECO:0000256" key="14">
    <source>
        <dbReference type="ARBA" id="ARBA00068150"/>
    </source>
</evidence>
<keyword evidence="4 15" id="KW-0597">Phosphoprotein</keyword>
<sequence>MPDIIALQQSIKRRNRLAISLIAILVSLSFLSLLMIFEHLEQDAELINLAGSQRMLSQKIALIANQHYHNVVENKHDETTIERLKEATALFLANHQFLAGLAAGDSDTLPKEVHAIYRDAPINLNEKVKYYSQGAIALSETQDEVIAGELINGQFHHDKVETLLNSLDMAVSQIENHINERITYIQVIKASLWLAIMALLFAISFFIFRPLQRLINQYYSDISLAKQQSSELNLAVNKHAIVYRINMDKQGTITEVNQRFLDFYRYDEDEILGKSVFNICGPNYTREYYEGVFKQCLLNEYWHGESINKIKGGRELWLTTTIVPLMNDEDRIESFIVIQNDISGIKQTEFALNQLHQITSDVDKILEDKIQDILLLGKQIFSLPLALVSEIKEQEYKVLYCHTPNEEINAGATFELGNTYCTHTLNANKPIAFHQAGHSDIKDHPCYKNFALESYIGVPLIVEGKRFGTLNFSGPEPSTKPFTDRELDLMQLFAHWISSEITRDKHQNKFMAQQSLLEQMSQQARIGAWEVDLLNNNIYWSSMTKEIHEVASDYQPDLSTAINFYKEGESRDTIQQLVNESIENGTPYERELQLVTAKGNEIWVSARGRSEFVNGQCIRLFGSFQDITDKVNAQYKISQHSQRMALAADSAGIGIWELNLKTNSLKWDDWMFKLYGIESDDFSGAYEAWENGLHPEDKERAAQELHYAVEHNGHFNTKFRIIWPNGEIRHIKASAIVSYDGDGKPLSMVGVNYDVTVPVENEMALTKAKEQAEIAVTAKNEFFASMSHEIRTPMNGVIGMLDLVKESTLNQEQAHRIGIAQQSAKSLLTLINDILDFSKIDANKLELENVSFNLRSMVGALAESFAQQAQQKNVELVIDLVDVEESLVKGDSNRIRQILTNLVANAIKFTKQGEVIIRISQQSCATSQWRLIIEVSDTGIGISQAKQSSLFEAFSQVDASTTREYGGTGLGLAIVKKLCLCMQGNVSLESAEGQGSIFTCDIIVDKAPDSLTSIPDEALRGKRVLIVESNNSCGEVINRQLNHWQLDSQLVNSGEAALVSLNEQDSGDIFDLVLIDQQLKDIDYTKLIGKIRANPSSAHVKIILMTLMASQNELGNSNKVGFDNCFPKPVTTLDLHRALNTVLDDHQAQKKNEELSSTVEKPKALNQSWDQTVKLLLVEDNRVNQMVAMGVLKKIGITHCDIAVNGKDALEILKASDESQPYTFIFMDCQMPEMDGYQATKLIREGVAGARYMDIPIVAMTANAMLGDEQKCLDVGMNDYLVKPINKAQILETLHIFLNKT</sequence>
<dbReference type="SMART" id="SM00388">
    <property type="entry name" value="HisKA"/>
    <property type="match status" value="1"/>
</dbReference>
<evidence type="ECO:0000256" key="4">
    <source>
        <dbReference type="ARBA" id="ARBA00022553"/>
    </source>
</evidence>
<dbReference type="Proteomes" id="UP000315303">
    <property type="component" value="Unassembled WGS sequence"/>
</dbReference>
<dbReference type="Gene3D" id="3.30.450.20">
    <property type="entry name" value="PAS domain"/>
    <property type="match status" value="3"/>
</dbReference>
<reference evidence="21 22" key="1">
    <citation type="submission" date="2019-01" db="EMBL/GenBank/DDBJ databases">
        <title>Litorilituus lipolytica sp. nov., isolated from intertidal sand of the Yellow Sea in China.</title>
        <authorList>
            <person name="Liu A."/>
        </authorList>
    </citation>
    <scope>NUCLEOTIDE SEQUENCE [LARGE SCALE GENOMIC DNA]</scope>
    <source>
        <strain evidence="21 22">RZ04</strain>
    </source>
</reference>
<dbReference type="InterPro" id="IPR004358">
    <property type="entry name" value="Sig_transdc_His_kin-like_C"/>
</dbReference>
<evidence type="ECO:0000256" key="15">
    <source>
        <dbReference type="PROSITE-ProRule" id="PRU00169"/>
    </source>
</evidence>
<accession>A0A502L577</accession>
<dbReference type="SUPFAM" id="SSF55874">
    <property type="entry name" value="ATPase domain of HSP90 chaperone/DNA topoisomerase II/histidine kinase"/>
    <property type="match status" value="1"/>
</dbReference>
<evidence type="ECO:0000256" key="12">
    <source>
        <dbReference type="ARBA" id="ARBA00023136"/>
    </source>
</evidence>
<feature type="transmembrane region" description="Helical" evidence="16">
    <location>
        <begin position="17"/>
        <end position="37"/>
    </location>
</feature>
<dbReference type="InterPro" id="IPR013655">
    <property type="entry name" value="PAS_fold_3"/>
</dbReference>
<evidence type="ECO:0000256" key="2">
    <source>
        <dbReference type="ARBA" id="ARBA00004141"/>
    </source>
</evidence>
<dbReference type="InterPro" id="IPR029016">
    <property type="entry name" value="GAF-like_dom_sf"/>
</dbReference>
<dbReference type="EC" id="2.7.13.3" evidence="3"/>
<dbReference type="InterPro" id="IPR003661">
    <property type="entry name" value="HisK_dim/P_dom"/>
</dbReference>
<dbReference type="PROSITE" id="PS50110">
    <property type="entry name" value="RESPONSE_REGULATORY"/>
    <property type="match status" value="2"/>
</dbReference>
<dbReference type="InterPro" id="IPR000700">
    <property type="entry name" value="PAS-assoc_C"/>
</dbReference>